<evidence type="ECO:0000256" key="2">
    <source>
        <dbReference type="ARBA" id="ARBA00022692"/>
    </source>
</evidence>
<dbReference type="Proteomes" id="UP000094291">
    <property type="component" value="Unassembled WGS sequence"/>
</dbReference>
<dbReference type="RefSeq" id="WP_068996900.1">
    <property type="nucleotide sequence ID" value="NZ_MDTQ01000001.1"/>
</dbReference>
<accession>A0A1E2V784</accession>
<comment type="caution">
    <text evidence="6">The sequence shown here is derived from an EMBL/GenBank/DDBJ whole genome shotgun (WGS) entry which is preliminary data.</text>
</comment>
<feature type="transmembrane region" description="Helical" evidence="5">
    <location>
        <begin position="6"/>
        <end position="30"/>
    </location>
</feature>
<evidence type="ECO:0000313" key="6">
    <source>
        <dbReference type="EMBL" id="ODC02515.1"/>
    </source>
</evidence>
<dbReference type="EMBL" id="MDTQ01000001">
    <property type="protein sequence ID" value="ODC02515.1"/>
    <property type="molecule type" value="Genomic_DNA"/>
</dbReference>
<keyword evidence="7" id="KW-1185">Reference proteome</keyword>
<evidence type="ECO:0000256" key="5">
    <source>
        <dbReference type="SAM" id="Phobius"/>
    </source>
</evidence>
<keyword evidence="3 5" id="KW-1133">Transmembrane helix</keyword>
<keyword evidence="4 5" id="KW-0472">Membrane</keyword>
<evidence type="ECO:0008006" key="8">
    <source>
        <dbReference type="Google" id="ProtNLM"/>
    </source>
</evidence>
<dbReference type="Pfam" id="PF07869">
    <property type="entry name" value="DUF1656"/>
    <property type="match status" value="1"/>
</dbReference>
<dbReference type="OrthoDB" id="7021192at2"/>
<evidence type="ECO:0000256" key="1">
    <source>
        <dbReference type="ARBA" id="ARBA00022475"/>
    </source>
</evidence>
<organism evidence="6 7">
    <name type="scientific">Terasakiispira papahanaumokuakeensis</name>
    <dbReference type="NCBI Taxonomy" id="197479"/>
    <lineage>
        <taxon>Bacteria</taxon>
        <taxon>Pseudomonadati</taxon>
        <taxon>Pseudomonadota</taxon>
        <taxon>Gammaproteobacteria</taxon>
        <taxon>Oceanospirillales</taxon>
        <taxon>Terasakiispira</taxon>
    </lineage>
</organism>
<sequence length="66" mass="7465">MGLQEIAVGGIFLSPMLIFALMGFVAAVIVRWGLHRFLRRRVWWHEAWFDASLFIVLTAASAFALS</sequence>
<evidence type="ECO:0000256" key="3">
    <source>
        <dbReference type="ARBA" id="ARBA00022989"/>
    </source>
</evidence>
<feature type="transmembrane region" description="Helical" evidence="5">
    <location>
        <begin position="42"/>
        <end position="65"/>
    </location>
</feature>
<evidence type="ECO:0000256" key="4">
    <source>
        <dbReference type="ARBA" id="ARBA00023136"/>
    </source>
</evidence>
<gene>
    <name evidence="6" type="ORF">BFW38_02090</name>
</gene>
<dbReference type="STRING" id="197479.BFW38_02090"/>
<dbReference type="AlphaFoldDB" id="A0A1E2V784"/>
<keyword evidence="2 5" id="KW-0812">Transmembrane</keyword>
<reference evidence="6 7" key="1">
    <citation type="submission" date="2016-08" db="EMBL/GenBank/DDBJ databases">
        <authorList>
            <person name="Seilhamer J.J."/>
        </authorList>
    </citation>
    <scope>NUCLEOTIDE SEQUENCE [LARGE SCALE GENOMIC DNA]</scope>
    <source>
        <strain evidence="6 7">PH27A</strain>
    </source>
</reference>
<name>A0A1E2V784_9GAMM</name>
<protein>
    <recommendedName>
        <fullName evidence="8">DUF1656 domain-containing protein</fullName>
    </recommendedName>
</protein>
<dbReference type="InterPro" id="IPR012451">
    <property type="entry name" value="DUF1656"/>
</dbReference>
<evidence type="ECO:0000313" key="7">
    <source>
        <dbReference type="Proteomes" id="UP000094291"/>
    </source>
</evidence>
<proteinExistence type="predicted"/>
<keyword evidence="1" id="KW-1003">Cell membrane</keyword>